<evidence type="ECO:0000313" key="2">
    <source>
        <dbReference type="Proteomes" id="UP000320914"/>
    </source>
</evidence>
<name>A0A502IHK5_9PSED</name>
<comment type="caution">
    <text evidence="1">The sequence shown here is derived from an EMBL/GenBank/DDBJ whole genome shotgun (WGS) entry which is preliminary data.</text>
</comment>
<dbReference type="EMBL" id="RCZA01000004">
    <property type="protein sequence ID" value="TPG84650.1"/>
    <property type="molecule type" value="Genomic_DNA"/>
</dbReference>
<dbReference type="Proteomes" id="UP000320914">
    <property type="component" value="Unassembled WGS sequence"/>
</dbReference>
<organism evidence="1 2">
    <name type="scientific">Pseudomonas mandelii</name>
    <dbReference type="NCBI Taxonomy" id="75612"/>
    <lineage>
        <taxon>Bacteria</taxon>
        <taxon>Pseudomonadati</taxon>
        <taxon>Pseudomonadota</taxon>
        <taxon>Gammaproteobacteria</taxon>
        <taxon>Pseudomonadales</taxon>
        <taxon>Pseudomonadaceae</taxon>
        <taxon>Pseudomonas</taxon>
    </lineage>
</organism>
<proteinExistence type="predicted"/>
<protein>
    <submittedName>
        <fullName evidence="1">Uncharacterized protein</fullName>
    </submittedName>
</protein>
<sequence>MTKSFYRWEKGSIKYQNSRQAQTQISNTLRSNVGASLLAKAVCQATMMPTDTPFSRAGSLPQGIFGDQTRSVRVMRSANKLPQTITPASR</sequence>
<gene>
    <name evidence="1" type="ORF">EAH74_11510</name>
</gene>
<reference evidence="1 2" key="1">
    <citation type="journal article" date="2019" name="Environ. Microbiol.">
        <title>Species interactions and distinct microbial communities in high Arctic permafrost affected cryosols are associated with the CH4 and CO2 gas fluxes.</title>
        <authorList>
            <person name="Altshuler I."/>
            <person name="Hamel J."/>
            <person name="Turney S."/>
            <person name="Magnuson E."/>
            <person name="Levesque R."/>
            <person name="Greer C."/>
            <person name="Whyte L.G."/>
        </authorList>
    </citation>
    <scope>NUCLEOTIDE SEQUENCE [LARGE SCALE GENOMIC DNA]</scope>
    <source>
        <strain evidence="1 2">OWC5</strain>
    </source>
</reference>
<evidence type="ECO:0000313" key="1">
    <source>
        <dbReference type="EMBL" id="TPG84650.1"/>
    </source>
</evidence>
<accession>A0A502IHK5</accession>
<dbReference type="AlphaFoldDB" id="A0A502IHK5"/>